<dbReference type="AlphaFoldDB" id="A0A1Q9EIS5"/>
<evidence type="ECO:0000313" key="3">
    <source>
        <dbReference type="EMBL" id="OLQ07354.1"/>
    </source>
</evidence>
<evidence type="ECO:0000313" key="4">
    <source>
        <dbReference type="Proteomes" id="UP000186817"/>
    </source>
</evidence>
<accession>A0A1Q9EIS5</accession>
<comment type="caution">
    <text evidence="3">The sequence shown here is derived from an EMBL/GenBank/DDBJ whole genome shotgun (WGS) entry which is preliminary data.</text>
</comment>
<dbReference type="EMBL" id="LSRX01000141">
    <property type="protein sequence ID" value="OLQ07354.1"/>
    <property type="molecule type" value="Genomic_DNA"/>
</dbReference>
<proteinExistence type="predicted"/>
<keyword evidence="4" id="KW-1185">Reference proteome</keyword>
<keyword evidence="2" id="KW-0812">Transmembrane</keyword>
<keyword evidence="2" id="KW-0472">Membrane</keyword>
<name>A0A1Q9EIS5_SYMMI</name>
<evidence type="ECO:0000256" key="1">
    <source>
        <dbReference type="SAM" id="MobiDB-lite"/>
    </source>
</evidence>
<reference evidence="3 4" key="1">
    <citation type="submission" date="2016-02" db="EMBL/GenBank/DDBJ databases">
        <title>Genome analysis of coral dinoflagellate symbionts highlights evolutionary adaptations to a symbiotic lifestyle.</title>
        <authorList>
            <person name="Aranda M."/>
            <person name="Li Y."/>
            <person name="Liew Y.J."/>
            <person name="Baumgarten S."/>
            <person name="Simakov O."/>
            <person name="Wilson M."/>
            <person name="Piel J."/>
            <person name="Ashoor H."/>
            <person name="Bougouffa S."/>
            <person name="Bajic V.B."/>
            <person name="Ryu T."/>
            <person name="Ravasi T."/>
            <person name="Bayer T."/>
            <person name="Micklem G."/>
            <person name="Kim H."/>
            <person name="Bhak J."/>
            <person name="Lajeunesse T.C."/>
            <person name="Voolstra C.R."/>
        </authorList>
    </citation>
    <scope>NUCLEOTIDE SEQUENCE [LARGE SCALE GENOMIC DNA]</scope>
    <source>
        <strain evidence="3 4">CCMP2467</strain>
    </source>
</reference>
<evidence type="ECO:0000256" key="2">
    <source>
        <dbReference type="SAM" id="Phobius"/>
    </source>
</evidence>
<sequence length="200" mass="22425">MADLFTAFVSVQNSEALAKVQGVVIGGAGGLVLFTVYYHIGPASRFIRYFRNRCTEYTLRKELRLEFEDFADALSDPSTDIEFGPKVPTTSVLFHGTTIDANYSDEHGGWLVKDEQRFYVAKKLHYFDSDAGQSKSGWRHTQIPAMPDRRSQARPDSPMPILKIAVLFTNVRSDGQEHRRAVPSISANARRSRRSTGVVP</sequence>
<feature type="region of interest" description="Disordered" evidence="1">
    <location>
        <begin position="177"/>
        <end position="200"/>
    </location>
</feature>
<keyword evidence="2" id="KW-1133">Transmembrane helix</keyword>
<gene>
    <name evidence="3" type="ORF">AK812_SmicGene9267</name>
</gene>
<dbReference type="Proteomes" id="UP000186817">
    <property type="component" value="Unassembled WGS sequence"/>
</dbReference>
<feature type="transmembrane region" description="Helical" evidence="2">
    <location>
        <begin position="20"/>
        <end position="40"/>
    </location>
</feature>
<protein>
    <submittedName>
        <fullName evidence="3">Uncharacterized protein</fullName>
    </submittedName>
</protein>
<organism evidence="3 4">
    <name type="scientific">Symbiodinium microadriaticum</name>
    <name type="common">Dinoflagellate</name>
    <name type="synonym">Zooxanthella microadriatica</name>
    <dbReference type="NCBI Taxonomy" id="2951"/>
    <lineage>
        <taxon>Eukaryota</taxon>
        <taxon>Sar</taxon>
        <taxon>Alveolata</taxon>
        <taxon>Dinophyceae</taxon>
        <taxon>Suessiales</taxon>
        <taxon>Symbiodiniaceae</taxon>
        <taxon>Symbiodinium</taxon>
    </lineage>
</organism>